<dbReference type="Pfam" id="PF06046">
    <property type="entry name" value="Sec6"/>
    <property type="match status" value="1"/>
</dbReference>
<comment type="similarity">
    <text evidence="1">Belongs to the SEC6 family.</text>
</comment>
<keyword evidence="2" id="KW-1185">Reference proteome</keyword>
<dbReference type="Proteomes" id="UP000695023">
    <property type="component" value="Unplaced"/>
</dbReference>
<evidence type="ECO:0000313" key="3">
    <source>
        <dbReference type="RefSeq" id="XP_005728685.1"/>
    </source>
</evidence>
<dbReference type="Gene3D" id="1.10.357.70">
    <property type="entry name" value="Exocyst complex component Sec6, C-terminal domain"/>
    <property type="match status" value="1"/>
</dbReference>
<dbReference type="InterPro" id="IPR010326">
    <property type="entry name" value="EXOC3/Sec6"/>
</dbReference>
<protein>
    <submittedName>
        <fullName evidence="3">Tumor necrosis factor alpha-induced protein 2-like</fullName>
    </submittedName>
</protein>
<evidence type="ECO:0000256" key="1">
    <source>
        <dbReference type="ARBA" id="ARBA00009447"/>
    </source>
</evidence>
<gene>
    <name evidence="3" type="primary">LOC102196134</name>
</gene>
<dbReference type="PANTHER" id="PTHR21292:SF4">
    <property type="entry name" value="TUMOR NECROSIS FACTOR ALPHA-INDUCED PROTEIN 2"/>
    <property type="match status" value="1"/>
</dbReference>
<dbReference type="RefSeq" id="XP_005728685.1">
    <property type="nucleotide sequence ID" value="XM_005728628.1"/>
</dbReference>
<dbReference type="PANTHER" id="PTHR21292">
    <property type="entry name" value="EXOCYST COMPLEX COMPONENT SEC6-RELATED"/>
    <property type="match status" value="1"/>
</dbReference>
<sequence length="98" mass="11040">MVAPSYRTGSKQDWLKEILTKIAEVLKLQDIPAIQMQIVLLGSAYPDLSEKHVSALLKLKTNLSKADRKIVKTTLSDTLKESRADPGTRKFFSKIKVR</sequence>
<dbReference type="InterPro" id="IPR042532">
    <property type="entry name" value="EXOC3/Sec6_C"/>
</dbReference>
<dbReference type="GeneID" id="102196134"/>
<proteinExistence type="inferred from homology"/>
<accession>A0A9Y3VCL2</accession>
<dbReference type="GO" id="GO:0000145">
    <property type="term" value="C:exocyst"/>
    <property type="evidence" value="ECO:0007669"/>
    <property type="project" value="InterPro"/>
</dbReference>
<name>A0A9Y3VCL2_9CICH</name>
<organism evidence="2 3">
    <name type="scientific">Pundamilia nyererei</name>
    <dbReference type="NCBI Taxonomy" id="303518"/>
    <lineage>
        <taxon>Eukaryota</taxon>
        <taxon>Metazoa</taxon>
        <taxon>Chordata</taxon>
        <taxon>Craniata</taxon>
        <taxon>Vertebrata</taxon>
        <taxon>Euteleostomi</taxon>
        <taxon>Actinopterygii</taxon>
        <taxon>Neopterygii</taxon>
        <taxon>Teleostei</taxon>
        <taxon>Neoteleostei</taxon>
        <taxon>Acanthomorphata</taxon>
        <taxon>Ovalentaria</taxon>
        <taxon>Cichlomorphae</taxon>
        <taxon>Cichliformes</taxon>
        <taxon>Cichlidae</taxon>
        <taxon>African cichlids</taxon>
        <taxon>Pseudocrenilabrinae</taxon>
        <taxon>Haplochromini</taxon>
        <taxon>Pundamilia</taxon>
    </lineage>
</organism>
<reference evidence="3" key="1">
    <citation type="submission" date="2025-08" db="UniProtKB">
        <authorList>
            <consortium name="RefSeq"/>
        </authorList>
    </citation>
    <scope>IDENTIFICATION</scope>
</reference>
<dbReference type="GO" id="GO:0051601">
    <property type="term" value="P:exocyst localization"/>
    <property type="evidence" value="ECO:0007669"/>
    <property type="project" value="TreeGrafter"/>
</dbReference>
<dbReference type="AlphaFoldDB" id="A0A9Y3VCL2"/>
<dbReference type="GO" id="GO:0000149">
    <property type="term" value="F:SNARE binding"/>
    <property type="evidence" value="ECO:0007669"/>
    <property type="project" value="TreeGrafter"/>
</dbReference>
<evidence type="ECO:0000313" key="2">
    <source>
        <dbReference type="Proteomes" id="UP000695023"/>
    </source>
</evidence>
<dbReference type="GO" id="GO:0006887">
    <property type="term" value="P:exocytosis"/>
    <property type="evidence" value="ECO:0007669"/>
    <property type="project" value="InterPro"/>
</dbReference>